<accession>A0A060SWW7</accession>
<dbReference type="PRINTS" id="PR00171">
    <property type="entry name" value="SUGRTRNSPORT"/>
</dbReference>
<feature type="transmembrane region" description="Helical" evidence="9">
    <location>
        <begin position="162"/>
        <end position="182"/>
    </location>
</feature>
<comment type="subcellular location">
    <subcellularLocation>
        <location evidence="1">Membrane</location>
        <topology evidence="1">Multi-pass membrane protein</topology>
    </subcellularLocation>
</comment>
<dbReference type="GO" id="GO:0016020">
    <property type="term" value="C:membrane"/>
    <property type="evidence" value="ECO:0007669"/>
    <property type="project" value="UniProtKB-SubCell"/>
</dbReference>
<evidence type="ECO:0000256" key="2">
    <source>
        <dbReference type="ARBA" id="ARBA00010992"/>
    </source>
</evidence>
<name>A0A060SWW7_BLAAD</name>
<organism evidence="11">
    <name type="scientific">Blastobotrys adeninivorans</name>
    <name type="common">Yeast</name>
    <name type="synonym">Arxula adeninivorans</name>
    <dbReference type="NCBI Taxonomy" id="409370"/>
    <lineage>
        <taxon>Eukaryota</taxon>
        <taxon>Fungi</taxon>
        <taxon>Dikarya</taxon>
        <taxon>Ascomycota</taxon>
        <taxon>Saccharomycotina</taxon>
        <taxon>Dipodascomycetes</taxon>
        <taxon>Dipodascales</taxon>
        <taxon>Trichomonascaceae</taxon>
        <taxon>Blastobotrys</taxon>
    </lineage>
</organism>
<dbReference type="Pfam" id="PF00083">
    <property type="entry name" value="Sugar_tr"/>
    <property type="match status" value="1"/>
</dbReference>
<proteinExistence type="inferred from homology"/>
<evidence type="ECO:0000259" key="10">
    <source>
        <dbReference type="PROSITE" id="PS50850"/>
    </source>
</evidence>
<dbReference type="AlphaFoldDB" id="A0A060SWW7"/>
<keyword evidence="6 9" id="KW-0472">Membrane</keyword>
<feature type="transmembrane region" description="Helical" evidence="9">
    <location>
        <begin position="345"/>
        <end position="363"/>
    </location>
</feature>
<protein>
    <submittedName>
        <fullName evidence="11">ARAD1A08778p</fullName>
    </submittedName>
</protein>
<dbReference type="Gene3D" id="1.20.1250.20">
    <property type="entry name" value="MFS general substrate transporter like domains"/>
    <property type="match status" value="1"/>
</dbReference>
<dbReference type="EMBL" id="HG937691">
    <property type="protein sequence ID" value="CDP33410.1"/>
    <property type="molecule type" value="Genomic_DNA"/>
</dbReference>
<keyword evidence="5 9" id="KW-1133">Transmembrane helix</keyword>
<dbReference type="InterPro" id="IPR003663">
    <property type="entry name" value="Sugar/inositol_transpt"/>
</dbReference>
<reference evidence="11" key="1">
    <citation type="submission" date="2014-02" db="EMBL/GenBank/DDBJ databases">
        <authorList>
            <person name="Genoscope - CEA"/>
        </authorList>
    </citation>
    <scope>NUCLEOTIDE SEQUENCE</scope>
    <source>
        <strain evidence="11">LS3</strain>
    </source>
</reference>
<dbReference type="PROSITE" id="PS00216">
    <property type="entry name" value="SUGAR_TRANSPORT_1"/>
    <property type="match status" value="1"/>
</dbReference>
<dbReference type="InterPro" id="IPR005829">
    <property type="entry name" value="Sugar_transporter_CS"/>
</dbReference>
<feature type="region of interest" description="Disordered" evidence="8">
    <location>
        <begin position="499"/>
        <end position="527"/>
    </location>
</feature>
<feature type="transmembrane region" description="Helical" evidence="9">
    <location>
        <begin position="312"/>
        <end position="333"/>
    </location>
</feature>
<feature type="transmembrane region" description="Helical" evidence="9">
    <location>
        <begin position="278"/>
        <end position="300"/>
    </location>
</feature>
<feature type="transmembrane region" description="Helical" evidence="9">
    <location>
        <begin position="410"/>
        <end position="430"/>
    </location>
</feature>
<dbReference type="NCBIfam" id="TIGR00879">
    <property type="entry name" value="SP"/>
    <property type="match status" value="1"/>
</dbReference>
<sequence>MGKQAFFGLRGSALNWLCVLAVTFPTFTCYGYNQSVAGGLLTTTKFLEQFPEIDAHNAEGSEATYKSNIQGTVISLYTAGGIFGALATSAWGDRLGRRNFIFGSTTLVMIGAILMASAYQLPQLIVARVILGLGTGAMSGTVPVWASELAKITNRGSHSSAVGMYLSVGITLGFWIDFALSFAKDSSVSWRFPLAFQLIFCIVPMASIYFLPESPRWLITRGREDEARYILGAVNELDPYGEVLNTEIMEMKESLEIAKSGTMRDLFSMGETRVIHRAGLAFLAMFFSQICAINAITFYANTIFENYLNMTHNVASILSGCMEIIQIIGALGAMVTIDRFGRRPLMIFSAIGLCICMALVAGLTSNTDNTAALDVAVVALYALNFIYSVGFAGCCFCYSAEISPLHVRSLVNGFAVGTTWAVNFLVAMVSPTAFNSISWRYYIVWACVNGFMILPLVYFFFPETRLRALEEIDEIFLQSQSFFDTVRIAKRMPYRHNRDGTINNVGNEKGTATPPLHVEERSDESTN</sequence>
<evidence type="ECO:0000256" key="9">
    <source>
        <dbReference type="SAM" id="Phobius"/>
    </source>
</evidence>
<evidence type="ECO:0000256" key="6">
    <source>
        <dbReference type="ARBA" id="ARBA00023136"/>
    </source>
</evidence>
<dbReference type="InterPro" id="IPR050360">
    <property type="entry name" value="MFS_Sugar_Transporters"/>
</dbReference>
<dbReference type="PROSITE" id="PS50850">
    <property type="entry name" value="MFS"/>
    <property type="match status" value="1"/>
</dbReference>
<comment type="similarity">
    <text evidence="2 7">Belongs to the major facilitator superfamily. Sugar transporter (TC 2.A.1.1) family.</text>
</comment>
<dbReference type="PhylomeDB" id="A0A060SWW7"/>
<evidence type="ECO:0000256" key="4">
    <source>
        <dbReference type="ARBA" id="ARBA00022692"/>
    </source>
</evidence>
<evidence type="ECO:0000256" key="8">
    <source>
        <dbReference type="SAM" id="MobiDB-lite"/>
    </source>
</evidence>
<feature type="transmembrane region" description="Helical" evidence="9">
    <location>
        <begin position="194"/>
        <end position="211"/>
    </location>
</feature>
<feature type="transmembrane region" description="Helical" evidence="9">
    <location>
        <begin position="375"/>
        <end position="398"/>
    </location>
</feature>
<keyword evidence="3 7" id="KW-0813">Transport</keyword>
<keyword evidence="4 9" id="KW-0812">Transmembrane</keyword>
<dbReference type="InterPro" id="IPR036259">
    <property type="entry name" value="MFS_trans_sf"/>
</dbReference>
<dbReference type="SUPFAM" id="SSF103473">
    <property type="entry name" value="MFS general substrate transporter"/>
    <property type="match status" value="1"/>
</dbReference>
<evidence type="ECO:0000256" key="7">
    <source>
        <dbReference type="RuleBase" id="RU003346"/>
    </source>
</evidence>
<dbReference type="PANTHER" id="PTHR48022">
    <property type="entry name" value="PLASTIDIC GLUCOSE TRANSPORTER 4"/>
    <property type="match status" value="1"/>
</dbReference>
<dbReference type="PANTHER" id="PTHR48022:SF45">
    <property type="entry name" value="MAJOR FACILITATOR SUPERFAMILY (MFS) PROFILE DOMAIN-CONTAINING PROTEIN-RELATED"/>
    <property type="match status" value="1"/>
</dbReference>
<reference evidence="11" key="2">
    <citation type="submission" date="2014-06" db="EMBL/GenBank/DDBJ databases">
        <title>The complete genome of Blastobotrys (Arxula) adeninivorans LS3 - a yeast of biotechnological interest.</title>
        <authorList>
            <person name="Kunze G."/>
            <person name="Gaillardin C."/>
            <person name="Czernicka M."/>
            <person name="Durrens P."/>
            <person name="Martin T."/>
            <person name="Boer E."/>
            <person name="Gabaldon T."/>
            <person name="Cruz J."/>
            <person name="Talla E."/>
            <person name="Marck C."/>
            <person name="Goffeau A."/>
            <person name="Barbe V."/>
            <person name="Baret P."/>
            <person name="Baronian K."/>
            <person name="Beier S."/>
            <person name="Bleykasten C."/>
            <person name="Bode R."/>
            <person name="Casaregola S."/>
            <person name="Despons L."/>
            <person name="Fairhead C."/>
            <person name="Giersberg M."/>
            <person name="Gierski P."/>
            <person name="Hahnel U."/>
            <person name="Hartmann A."/>
            <person name="Jankowska D."/>
            <person name="Jubin C."/>
            <person name="Jung P."/>
            <person name="Lafontaine I."/>
            <person name="Leh-Louis V."/>
            <person name="Lemaire M."/>
            <person name="Marcet-Houben M."/>
            <person name="Mascher M."/>
            <person name="Morel G."/>
            <person name="Richard G.-F."/>
            <person name="Riechen J."/>
            <person name="Sacerdot C."/>
            <person name="Sarkar A."/>
            <person name="Savel G."/>
            <person name="Schacherer J."/>
            <person name="Sherman D."/>
            <person name="Straub M.-L."/>
            <person name="Stein N."/>
            <person name="Thierry A."/>
            <person name="Trautwein-Schult A."/>
            <person name="Westhof E."/>
            <person name="Worch S."/>
            <person name="Dujon B."/>
            <person name="Souciet J.-L."/>
            <person name="Wincker P."/>
            <person name="Scholz U."/>
            <person name="Neuveglise N."/>
        </authorList>
    </citation>
    <scope>NUCLEOTIDE SEQUENCE</scope>
    <source>
        <strain evidence="11">LS3</strain>
    </source>
</reference>
<feature type="transmembrane region" description="Helical" evidence="9">
    <location>
        <begin position="12"/>
        <end position="33"/>
    </location>
</feature>
<feature type="domain" description="Major facilitator superfamily (MFS) profile" evidence="10">
    <location>
        <begin position="19"/>
        <end position="465"/>
    </location>
</feature>
<dbReference type="GO" id="GO:0005351">
    <property type="term" value="F:carbohydrate:proton symporter activity"/>
    <property type="evidence" value="ECO:0007669"/>
    <property type="project" value="TreeGrafter"/>
</dbReference>
<feature type="transmembrane region" description="Helical" evidence="9">
    <location>
        <begin position="100"/>
        <end position="119"/>
    </location>
</feature>
<dbReference type="InterPro" id="IPR020846">
    <property type="entry name" value="MFS_dom"/>
</dbReference>
<gene>
    <name evidence="11" type="ORF">GNLVRS02_ARAD1A08778g</name>
</gene>
<feature type="transmembrane region" description="Helical" evidence="9">
    <location>
        <begin position="125"/>
        <end position="150"/>
    </location>
</feature>
<feature type="transmembrane region" description="Helical" evidence="9">
    <location>
        <begin position="69"/>
        <end position="88"/>
    </location>
</feature>
<evidence type="ECO:0000256" key="3">
    <source>
        <dbReference type="ARBA" id="ARBA00022448"/>
    </source>
</evidence>
<evidence type="ECO:0000256" key="5">
    <source>
        <dbReference type="ARBA" id="ARBA00022989"/>
    </source>
</evidence>
<dbReference type="InterPro" id="IPR005828">
    <property type="entry name" value="MFS_sugar_transport-like"/>
</dbReference>
<evidence type="ECO:0000256" key="1">
    <source>
        <dbReference type="ARBA" id="ARBA00004141"/>
    </source>
</evidence>
<feature type="transmembrane region" description="Helical" evidence="9">
    <location>
        <begin position="442"/>
        <end position="461"/>
    </location>
</feature>
<feature type="compositionally biased region" description="Basic and acidic residues" evidence="8">
    <location>
        <begin position="517"/>
        <end position="527"/>
    </location>
</feature>
<evidence type="ECO:0000313" key="11">
    <source>
        <dbReference type="EMBL" id="CDP33410.1"/>
    </source>
</evidence>